<comment type="caution">
    <text evidence="2">The sequence shown here is derived from an EMBL/GenBank/DDBJ whole genome shotgun (WGS) entry which is preliminary data.</text>
</comment>
<evidence type="ECO:0000313" key="2">
    <source>
        <dbReference type="EMBL" id="TNV85898.1"/>
    </source>
</evidence>
<feature type="region of interest" description="Disordered" evidence="1">
    <location>
        <begin position="66"/>
        <end position="97"/>
    </location>
</feature>
<protein>
    <submittedName>
        <fullName evidence="2">Uncharacterized protein</fullName>
    </submittedName>
</protein>
<sequence>MSYYDLWTVKEFFGIVDRVQRTNEVKKMLGQASKKYGIKFGKVKVRQGYGKKTVAKERRKIEDKVQPVNEEQKQVQVEKEEENTQQEDAAMQDEESQLTQKRDSLIIEILKTQLLQDDSDDAKLAGLKRFIKSEKPRSGKPTPSKRFKVTQENLMQQKCDIPNVTLSTSPFKFQTHIVKEKKFQQMREIYLKEEKDSEKYQGVIALARVLTVLYQLEEQSEQDQQTRQALTEVKQESHIETIKSILSSLMPSTSTDPFQLSLSTLSSLSLNPYDDHLTFFKSLLPPSIKTRTTNICLNCSHKTLSDTDHPYLTLPTLQDDYTSKLTVRLRIMYISETHLKQYEIPFRPGEYSYQEVMHRIKEKVQVDRHLVKSCKRLFILVDLLYESTMFGQMFTNEQMKFTFRNDQVLTAYAYEMGRAQRERVKRYHFVHIAKTDREGRITYHSYPVLVNFQESEPLKAIAMKIFKGLKELVQRCLMQNDALFSQLGEQEAFAYCFGNTNSVLMPSKQPYEMVLVLKDDSRWKLDPQQSKRLNQVVEPELIDRFEAIFPEQANFDQHKAAYKEEIDKQLSKQGQRESTLRDLNSCIKKFTRFAIQDSQSMENPCPLCKMTRGTQKLVEITKFGQLMAFKIAKCLQDSEFEFPIKLQMDRFLPKQTNQLQQSGNDFEIVGCIGKGACALYNNGEAQWIRYRDQEQLFTGQVEEQNASENSNNSITLNDCDFVVYRRSVRSILS</sequence>
<name>A0A8J8P249_HALGN</name>
<evidence type="ECO:0000313" key="3">
    <source>
        <dbReference type="Proteomes" id="UP000785679"/>
    </source>
</evidence>
<accession>A0A8J8P249</accession>
<organism evidence="2 3">
    <name type="scientific">Halteria grandinella</name>
    <dbReference type="NCBI Taxonomy" id="5974"/>
    <lineage>
        <taxon>Eukaryota</taxon>
        <taxon>Sar</taxon>
        <taxon>Alveolata</taxon>
        <taxon>Ciliophora</taxon>
        <taxon>Intramacronucleata</taxon>
        <taxon>Spirotrichea</taxon>
        <taxon>Stichotrichia</taxon>
        <taxon>Sporadotrichida</taxon>
        <taxon>Halteriidae</taxon>
        <taxon>Halteria</taxon>
    </lineage>
</organism>
<dbReference type="Proteomes" id="UP000785679">
    <property type="component" value="Unassembled WGS sequence"/>
</dbReference>
<dbReference type="AlphaFoldDB" id="A0A8J8P249"/>
<proteinExistence type="predicted"/>
<evidence type="ECO:0000256" key="1">
    <source>
        <dbReference type="SAM" id="MobiDB-lite"/>
    </source>
</evidence>
<dbReference type="OrthoDB" id="10615913at2759"/>
<dbReference type="InterPro" id="IPR038765">
    <property type="entry name" value="Papain-like_cys_pep_sf"/>
</dbReference>
<reference evidence="2" key="1">
    <citation type="submission" date="2019-06" db="EMBL/GenBank/DDBJ databases">
        <authorList>
            <person name="Zheng W."/>
        </authorList>
    </citation>
    <scope>NUCLEOTIDE SEQUENCE</scope>
    <source>
        <strain evidence="2">QDHG01</strain>
    </source>
</reference>
<feature type="compositionally biased region" description="Acidic residues" evidence="1">
    <location>
        <begin position="79"/>
        <end position="96"/>
    </location>
</feature>
<keyword evidence="3" id="KW-1185">Reference proteome</keyword>
<dbReference type="SUPFAM" id="SSF54001">
    <property type="entry name" value="Cysteine proteinases"/>
    <property type="match status" value="1"/>
</dbReference>
<dbReference type="EMBL" id="RRYP01001479">
    <property type="protein sequence ID" value="TNV85898.1"/>
    <property type="molecule type" value="Genomic_DNA"/>
</dbReference>
<feature type="compositionally biased region" description="Basic and acidic residues" evidence="1">
    <location>
        <begin position="66"/>
        <end position="78"/>
    </location>
</feature>
<gene>
    <name evidence="2" type="ORF">FGO68_gene3349</name>
</gene>